<dbReference type="EMBL" id="CP009112">
    <property type="protein sequence ID" value="ANS32467.1"/>
    <property type="molecule type" value="Genomic_DNA"/>
</dbReference>
<protein>
    <submittedName>
        <fullName evidence="1">Transposase</fullName>
    </submittedName>
</protein>
<proteinExistence type="predicted"/>
<keyword evidence="1" id="KW-0614">Plasmid</keyword>
<evidence type="ECO:0000313" key="2">
    <source>
        <dbReference type="Proteomes" id="UP000186108"/>
    </source>
</evidence>
<dbReference type="PATRIC" id="fig|37919.13.peg.8303"/>
<evidence type="ECO:0000313" key="1">
    <source>
        <dbReference type="EMBL" id="ANS32467.1"/>
    </source>
</evidence>
<reference evidence="1 2" key="1">
    <citation type="submission" date="2014-07" db="EMBL/GenBank/DDBJ databases">
        <authorList>
            <person name="Zhang J.E."/>
            <person name="Yang H."/>
            <person name="Guo J."/>
            <person name="Deng Z."/>
            <person name="Luo H."/>
            <person name="Luo M."/>
            <person name="Zhao B."/>
        </authorList>
    </citation>
    <scope>NUCLEOTIDE SEQUENCE [LARGE SCALE GENOMIC DNA]</scope>
    <source>
        <strain evidence="1 2">1CP</strain>
        <plasmid evidence="2">Plasmid pr1cp1</plasmid>
    </source>
</reference>
<name>A0A1B1KIP3_RHOOP</name>
<accession>A0A1B1KIP3</accession>
<dbReference type="Proteomes" id="UP000186108">
    <property type="component" value="Plasmid pR1CP1"/>
</dbReference>
<sequence>MLIRKPGALPGATALTQAKAAGAFTASHQGYWDIARKLLGDRAGTRALIDVLLAHRSLAPEILHQALDRAIESRCIDPQLVLIDARRLARTDSSTAVPIGVLTRYDRPVPSLTAYDALLTGS</sequence>
<organism evidence="1 2">
    <name type="scientific">Rhodococcus opacus</name>
    <name type="common">Nocardia opaca</name>
    <dbReference type="NCBI Taxonomy" id="37919"/>
    <lineage>
        <taxon>Bacteria</taxon>
        <taxon>Bacillati</taxon>
        <taxon>Actinomycetota</taxon>
        <taxon>Actinomycetes</taxon>
        <taxon>Mycobacteriales</taxon>
        <taxon>Nocardiaceae</taxon>
        <taxon>Rhodococcus</taxon>
    </lineage>
</organism>
<gene>
    <name evidence="1" type="ORF">R1CP_39420</name>
</gene>
<dbReference type="AlphaFoldDB" id="A0A1B1KIP3"/>
<geneLocation type="plasmid" evidence="2">
    <name>pr1cp1</name>
</geneLocation>